<dbReference type="Pfam" id="PF06182">
    <property type="entry name" value="ABC2_membrane_6"/>
    <property type="match status" value="1"/>
</dbReference>
<dbReference type="PANTHER" id="PTHR36832:SF2">
    <property type="entry name" value="INTEGRAL MEMBRANE PROTEIN"/>
    <property type="match status" value="1"/>
</dbReference>
<dbReference type="PANTHER" id="PTHR36832">
    <property type="entry name" value="SLR1174 PROTEIN-RELATED"/>
    <property type="match status" value="1"/>
</dbReference>
<comment type="caution">
    <text evidence="2">The sequence shown here is derived from an EMBL/GenBank/DDBJ whole genome shotgun (WGS) entry which is preliminary data.</text>
</comment>
<evidence type="ECO:0000256" key="1">
    <source>
        <dbReference type="SAM" id="Phobius"/>
    </source>
</evidence>
<keyword evidence="3" id="KW-1185">Reference proteome</keyword>
<feature type="transmembrane region" description="Helical" evidence="1">
    <location>
        <begin position="195"/>
        <end position="214"/>
    </location>
</feature>
<feature type="transmembrane region" description="Helical" evidence="1">
    <location>
        <begin position="136"/>
        <end position="155"/>
    </location>
</feature>
<accession>A0A3E0A008</accession>
<reference evidence="2 3" key="1">
    <citation type="submission" date="2018-08" db="EMBL/GenBank/DDBJ databases">
        <title>Sequencing the genomes of 1000 actinobacteria strains.</title>
        <authorList>
            <person name="Klenk H.-P."/>
        </authorList>
    </citation>
    <scope>NUCLEOTIDE SEQUENCE [LARGE SCALE GENOMIC DNA]</scope>
    <source>
        <strain evidence="2 3">DSM 44099</strain>
    </source>
</reference>
<evidence type="ECO:0000313" key="2">
    <source>
        <dbReference type="EMBL" id="REG02233.1"/>
    </source>
</evidence>
<dbReference type="InterPro" id="IPR010390">
    <property type="entry name" value="ABC-2_transporter-like"/>
</dbReference>
<organism evidence="2 3">
    <name type="scientific">Asanoa ferruginea</name>
    <dbReference type="NCBI Taxonomy" id="53367"/>
    <lineage>
        <taxon>Bacteria</taxon>
        <taxon>Bacillati</taxon>
        <taxon>Actinomycetota</taxon>
        <taxon>Actinomycetes</taxon>
        <taxon>Micromonosporales</taxon>
        <taxon>Micromonosporaceae</taxon>
        <taxon>Asanoa</taxon>
    </lineage>
</organism>
<feature type="transmembrane region" description="Helical" evidence="1">
    <location>
        <begin position="42"/>
        <end position="67"/>
    </location>
</feature>
<dbReference type="Proteomes" id="UP000256913">
    <property type="component" value="Unassembled WGS sequence"/>
</dbReference>
<feature type="transmembrane region" description="Helical" evidence="1">
    <location>
        <begin position="252"/>
        <end position="272"/>
    </location>
</feature>
<evidence type="ECO:0000313" key="3">
    <source>
        <dbReference type="Proteomes" id="UP000256913"/>
    </source>
</evidence>
<gene>
    <name evidence="2" type="ORF">DFJ67_8325</name>
</gene>
<dbReference type="AlphaFoldDB" id="A0A3E0A008"/>
<name>A0A3E0A008_9ACTN</name>
<dbReference type="RefSeq" id="WP_239097636.1">
    <property type="nucleotide sequence ID" value="NZ_BONB01000117.1"/>
</dbReference>
<keyword evidence="1" id="KW-0812">Transmembrane</keyword>
<sequence length="285" mass="31328">MDSLTATVPRTRYANAAAETRTFWALTVAGFRRYSTYRQATVAGAFTNTVFGFLRCYVLLAVAAGAGTATVAGYDPARLATFVWFGQGLLTVVALWGWTDLAQRISTGDVVADLLRPINPVTNYLATDVGRAGHAVLTRLLPPVLIGPLFFPIYLPHRWSTWPLFVLSVVLATVLCFGCRFLVNASAYWLLDIRGPMILWTLLSGVLGGLYFPLRFLPDWLIGPLWLLTPLPSLFQTPLDVLVEVDPTPRQLGLIAIQAAWAVGLLLLCRLVQRRAERKLVVQGG</sequence>
<protein>
    <submittedName>
        <fullName evidence="2">ABC-2 type transport system permease protein</fullName>
    </submittedName>
</protein>
<keyword evidence="1" id="KW-0472">Membrane</keyword>
<feature type="transmembrane region" description="Helical" evidence="1">
    <location>
        <begin position="161"/>
        <end position="183"/>
    </location>
</feature>
<proteinExistence type="predicted"/>
<keyword evidence="1" id="KW-1133">Transmembrane helix</keyword>
<feature type="transmembrane region" description="Helical" evidence="1">
    <location>
        <begin position="79"/>
        <end position="98"/>
    </location>
</feature>
<dbReference type="EMBL" id="QUMQ01000001">
    <property type="protein sequence ID" value="REG02233.1"/>
    <property type="molecule type" value="Genomic_DNA"/>
</dbReference>